<sequence>MDALDQTLRSLGLDSPMKLKSFLDSLPSQQTPTLKNTNGTTAHTKGCAGPFSIDQVLSVLPKKKLTRDDFMVGGLKELKEQADIEASLLPKRVPLVNRRDLLDTIEATREAMSRTTPDHRRVVRVLVQWPQKYSTTSLEDLSRIHVSDLMVRKTHKGNYLLCRTICTPSFDGGIGLLLGIEDPNGNPAYLKISNHPLLFDADDKDSRTIFPVGIVLALREPTYYTNENVKDLPFIKVESPSDIIAADSDASTLDGVSWKSKLTVQSRARTGEAWKAEGLKDFKASRWFSSAVCFTNSIKFGFDIEVSRLNRAEVYLRLGWNNSALHDAQVALESGRLSDELKRKANVRKIKALYAMGRYQEISQMASTLENDKIFAEWVTRANQRIEEQNTGNYDWLKLHMESKKGLYYSPDIADFTGPVEVKTNAKGLRGTFVTRDVRAGELLMFHKPAFSISTSETTKANDLGFDWINLPALRRTNDRDLHRLFLKAMQRVWDDRHLYDTLRTLYGGETAEEPKAYPAPFVVSPPLEHSTRPIVDIDIEYLHGVTMFNAFGVQDGHALYVAPSLMNHSCMPNARREFIGTAIVIRTIQDLKKGEEVTVSYIDAQVSYDERRFRLMNSWRFNCSCGVCEADDEDGYEARESRRALSKKMDDLEERIDMTYDPVTAQRLAAEAKKTIDNMKRTYHEEHAKKAEGCKYELAKPLRLLADALGVAGRLTSDKTLIKQSIEAKMQSLEVLGLKITDKTLTGALPKGKIPSPVDTSRVPQFYDEMEVETVLEISRFFKELGDKKRAKRWFKVAAWMESVYSGGGIEILKVRQAPSLGLLGLSDLY</sequence>
<dbReference type="Gene3D" id="1.25.40.10">
    <property type="entry name" value="Tetratricopeptide repeat domain"/>
    <property type="match status" value="1"/>
</dbReference>
<gene>
    <name evidence="2" type="ORF">SCHPADRAFT_932417</name>
</gene>
<dbReference type="PROSITE" id="PS50280">
    <property type="entry name" value="SET"/>
    <property type="match status" value="1"/>
</dbReference>
<dbReference type="PANTHER" id="PTHR47643">
    <property type="entry name" value="TPR DOMAIN PROTEIN (AFU_ORTHOLOGUE AFUA_5G12710)"/>
    <property type="match status" value="1"/>
</dbReference>
<dbReference type="CDD" id="cd20071">
    <property type="entry name" value="SET_SMYD"/>
    <property type="match status" value="1"/>
</dbReference>
<evidence type="ECO:0000313" key="2">
    <source>
        <dbReference type="EMBL" id="KLO07469.1"/>
    </source>
</evidence>
<dbReference type="SUPFAM" id="SSF48452">
    <property type="entry name" value="TPR-like"/>
    <property type="match status" value="1"/>
</dbReference>
<dbReference type="Proteomes" id="UP000053477">
    <property type="component" value="Unassembled WGS sequence"/>
</dbReference>
<feature type="domain" description="SET" evidence="1">
    <location>
        <begin position="418"/>
        <end position="603"/>
    </location>
</feature>
<dbReference type="InterPro" id="IPR001214">
    <property type="entry name" value="SET_dom"/>
</dbReference>
<accession>A0A0H2R6K7</accession>
<evidence type="ECO:0000259" key="1">
    <source>
        <dbReference type="PROSITE" id="PS50280"/>
    </source>
</evidence>
<dbReference type="Pfam" id="PF00856">
    <property type="entry name" value="SET"/>
    <property type="match status" value="1"/>
</dbReference>
<dbReference type="InterPro" id="IPR011990">
    <property type="entry name" value="TPR-like_helical_dom_sf"/>
</dbReference>
<dbReference type="EMBL" id="KQ086137">
    <property type="protein sequence ID" value="KLO07469.1"/>
    <property type="molecule type" value="Genomic_DNA"/>
</dbReference>
<organism evidence="2 3">
    <name type="scientific">Schizopora paradoxa</name>
    <dbReference type="NCBI Taxonomy" id="27342"/>
    <lineage>
        <taxon>Eukaryota</taxon>
        <taxon>Fungi</taxon>
        <taxon>Dikarya</taxon>
        <taxon>Basidiomycota</taxon>
        <taxon>Agaricomycotina</taxon>
        <taxon>Agaricomycetes</taxon>
        <taxon>Hymenochaetales</taxon>
        <taxon>Schizoporaceae</taxon>
        <taxon>Schizopora</taxon>
    </lineage>
</organism>
<dbReference type="InParanoid" id="A0A0H2R6K7"/>
<dbReference type="Gene3D" id="2.170.270.10">
    <property type="entry name" value="SET domain"/>
    <property type="match status" value="1"/>
</dbReference>
<evidence type="ECO:0000313" key="3">
    <source>
        <dbReference type="Proteomes" id="UP000053477"/>
    </source>
</evidence>
<dbReference type="PANTHER" id="PTHR47643:SF2">
    <property type="entry name" value="TPR DOMAIN PROTEIN (AFU_ORTHOLOGUE AFUA_5G12710)"/>
    <property type="match status" value="1"/>
</dbReference>
<dbReference type="OrthoDB" id="5945798at2759"/>
<dbReference type="STRING" id="27342.A0A0H2R6K7"/>
<dbReference type="InterPro" id="IPR046341">
    <property type="entry name" value="SET_dom_sf"/>
</dbReference>
<protein>
    <recommendedName>
        <fullName evidence="1">SET domain-containing protein</fullName>
    </recommendedName>
</protein>
<name>A0A0H2R6K7_9AGAM</name>
<dbReference type="AlphaFoldDB" id="A0A0H2R6K7"/>
<dbReference type="SUPFAM" id="SSF82199">
    <property type="entry name" value="SET domain"/>
    <property type="match status" value="1"/>
</dbReference>
<keyword evidence="3" id="KW-1185">Reference proteome</keyword>
<reference evidence="2 3" key="1">
    <citation type="submission" date="2015-04" db="EMBL/GenBank/DDBJ databases">
        <title>Complete genome sequence of Schizopora paradoxa KUC8140, a cosmopolitan wood degrader in East Asia.</title>
        <authorList>
            <consortium name="DOE Joint Genome Institute"/>
            <person name="Min B."/>
            <person name="Park H."/>
            <person name="Jang Y."/>
            <person name="Kim J.-J."/>
            <person name="Kim K.H."/>
            <person name="Pangilinan J."/>
            <person name="Lipzen A."/>
            <person name="Riley R."/>
            <person name="Grigoriev I.V."/>
            <person name="Spatafora J.W."/>
            <person name="Choi I.-G."/>
        </authorList>
    </citation>
    <scope>NUCLEOTIDE SEQUENCE [LARGE SCALE GENOMIC DNA]</scope>
    <source>
        <strain evidence="2 3">KUC8140</strain>
    </source>
</reference>
<dbReference type="InterPro" id="IPR053209">
    <property type="entry name" value="Gramillin-biosynth_MTr"/>
</dbReference>
<proteinExistence type="predicted"/>